<evidence type="ECO:0000256" key="5">
    <source>
        <dbReference type="ARBA" id="ARBA00022723"/>
    </source>
</evidence>
<dbReference type="EMBL" id="CP027569">
    <property type="protein sequence ID" value="AVO27113.1"/>
    <property type="molecule type" value="Genomic_DNA"/>
</dbReference>
<keyword evidence="4" id="KW-0949">S-adenosyl-L-methionine</keyword>
<name>A0A2S0M6P4_MEGEL</name>
<evidence type="ECO:0000256" key="11">
    <source>
        <dbReference type="ARBA" id="ARBA00023239"/>
    </source>
</evidence>
<dbReference type="SUPFAM" id="SSF102114">
    <property type="entry name" value="Radical SAM enzymes"/>
    <property type="match status" value="1"/>
</dbReference>
<dbReference type="CDD" id="cd21117">
    <property type="entry name" value="Twitch_MoaA"/>
    <property type="match status" value="1"/>
</dbReference>
<evidence type="ECO:0000256" key="3">
    <source>
        <dbReference type="ARBA" id="ARBA00022485"/>
    </source>
</evidence>
<proteinExistence type="predicted"/>
<evidence type="ECO:0000259" key="13">
    <source>
        <dbReference type="PROSITE" id="PS51918"/>
    </source>
</evidence>
<keyword evidence="7" id="KW-0408">Iron</keyword>
<reference evidence="14 15" key="1">
    <citation type="journal article" date="2018" name="Genome Announc.">
        <title>Complete genomes of two Megasphaera elsdenii strains, NCIMB 702410 and ATCC 25940.</title>
        <authorList>
            <person name="Hatmaker E.A."/>
            <person name="O'Dell K."/>
            <person name="Riley L.A."/>
            <person name="Klingeman D.M."/>
            <person name="Guss A.M."/>
        </authorList>
    </citation>
    <scope>NUCLEOTIDE SEQUENCE [LARGE SCALE GENOMIC DNA]</scope>
    <source>
        <strain evidence="14 15">NCIMB702410</strain>
    </source>
</reference>
<organism evidence="14 15">
    <name type="scientific">Megasphaera elsdenii</name>
    <dbReference type="NCBI Taxonomy" id="907"/>
    <lineage>
        <taxon>Bacteria</taxon>
        <taxon>Bacillati</taxon>
        <taxon>Bacillota</taxon>
        <taxon>Negativicutes</taxon>
        <taxon>Veillonellales</taxon>
        <taxon>Veillonellaceae</taxon>
        <taxon>Megasphaera</taxon>
    </lineage>
</organism>
<dbReference type="InterPro" id="IPR040064">
    <property type="entry name" value="MoaA-like"/>
</dbReference>
<dbReference type="InterPro" id="IPR006638">
    <property type="entry name" value="Elp3/MiaA/NifB-like_rSAM"/>
</dbReference>
<evidence type="ECO:0000256" key="7">
    <source>
        <dbReference type="ARBA" id="ARBA00023004"/>
    </source>
</evidence>
<dbReference type="SFLD" id="SFLDG01383">
    <property type="entry name" value="cyclic_pyranopterin_phosphate"/>
    <property type="match status" value="1"/>
</dbReference>
<dbReference type="GO" id="GO:0061798">
    <property type="term" value="F:GTP 3',8'-cyclase activity"/>
    <property type="evidence" value="ECO:0007669"/>
    <property type="project" value="UniProtKB-EC"/>
</dbReference>
<dbReference type="PROSITE" id="PS51918">
    <property type="entry name" value="RADICAL_SAM"/>
    <property type="match status" value="1"/>
</dbReference>
<dbReference type="RefSeq" id="WP_027895519.1">
    <property type="nucleotide sequence ID" value="NZ_CP027569.1"/>
</dbReference>
<dbReference type="PANTHER" id="PTHR22960:SF0">
    <property type="entry name" value="MOLYBDENUM COFACTOR BIOSYNTHESIS PROTEIN 1"/>
    <property type="match status" value="1"/>
</dbReference>
<evidence type="ECO:0000313" key="14">
    <source>
        <dbReference type="EMBL" id="AVO27113.1"/>
    </source>
</evidence>
<dbReference type="InterPro" id="IPR013483">
    <property type="entry name" value="MoaA"/>
</dbReference>
<sequence>MKDKWGRTIDYLRLSLTDRCNLRCRYCMPEALASVGHDAVLRYEEMLLICRAALALGIDRFKITGGEPLVRKGAVAFMKALKEMDGVRSVTLTTNGLLLSEALPDLVRMGIDGINISLDSLDERQYASLTGGGELSVVRQALEQAAAQCVNVKVNAILLAETRDQILPLAELARTYPIDVRFIELMPIGFGTTLAGLSEAETLSLLVRAYPDLAATGERRGNGPASYYQSRYLQGRIGFIAANTHAFCASCNRLRLTSTGFLKPCLCYDDGVDLRPLVRSGQGEDAICQALQHAIAQAVHEKPAKHCFGEQDHISEHKTMNQIGG</sequence>
<dbReference type="AlphaFoldDB" id="A0A2S0M6P4"/>
<dbReference type="InterPro" id="IPR010505">
    <property type="entry name" value="MoaA_twitch"/>
</dbReference>
<dbReference type="Gene3D" id="3.20.20.70">
    <property type="entry name" value="Aldolase class I"/>
    <property type="match status" value="1"/>
</dbReference>
<protein>
    <recommendedName>
        <fullName evidence="2">GTP 3',8-cyclase</fullName>
        <ecNumber evidence="2">4.1.99.22</ecNumber>
    </recommendedName>
</protein>
<dbReference type="CDD" id="cd01335">
    <property type="entry name" value="Radical_SAM"/>
    <property type="match status" value="1"/>
</dbReference>
<dbReference type="InterPro" id="IPR007197">
    <property type="entry name" value="rSAM"/>
</dbReference>
<keyword evidence="8" id="KW-0411">Iron-sulfur</keyword>
<evidence type="ECO:0000313" key="15">
    <source>
        <dbReference type="Proteomes" id="UP000238358"/>
    </source>
</evidence>
<evidence type="ECO:0000256" key="12">
    <source>
        <dbReference type="ARBA" id="ARBA00048697"/>
    </source>
</evidence>
<comment type="catalytic activity">
    <reaction evidence="12">
        <text>GTP + AH2 + S-adenosyl-L-methionine = (8S)-3',8-cyclo-7,8-dihydroguanosine 5'-triphosphate + 5'-deoxyadenosine + L-methionine + A + H(+)</text>
        <dbReference type="Rhea" id="RHEA:49576"/>
        <dbReference type="ChEBI" id="CHEBI:13193"/>
        <dbReference type="ChEBI" id="CHEBI:15378"/>
        <dbReference type="ChEBI" id="CHEBI:17319"/>
        <dbReference type="ChEBI" id="CHEBI:17499"/>
        <dbReference type="ChEBI" id="CHEBI:37565"/>
        <dbReference type="ChEBI" id="CHEBI:57844"/>
        <dbReference type="ChEBI" id="CHEBI:59789"/>
        <dbReference type="ChEBI" id="CHEBI:131766"/>
        <dbReference type="EC" id="4.1.99.22"/>
    </reaction>
</comment>
<evidence type="ECO:0000256" key="2">
    <source>
        <dbReference type="ARBA" id="ARBA00012167"/>
    </source>
</evidence>
<keyword evidence="5" id="KW-0479">Metal-binding</keyword>
<dbReference type="SFLD" id="SFLDS00029">
    <property type="entry name" value="Radical_SAM"/>
    <property type="match status" value="1"/>
</dbReference>
<dbReference type="PROSITE" id="PS01305">
    <property type="entry name" value="MOAA_NIFB_PQQE"/>
    <property type="match status" value="1"/>
</dbReference>
<evidence type="ECO:0000256" key="10">
    <source>
        <dbReference type="ARBA" id="ARBA00023150"/>
    </source>
</evidence>
<dbReference type="GO" id="GO:0051539">
    <property type="term" value="F:4 iron, 4 sulfur cluster binding"/>
    <property type="evidence" value="ECO:0007669"/>
    <property type="project" value="UniProtKB-KW"/>
</dbReference>
<evidence type="ECO:0000256" key="1">
    <source>
        <dbReference type="ARBA" id="ARBA00001966"/>
    </source>
</evidence>
<keyword evidence="9" id="KW-0342">GTP-binding</keyword>
<keyword evidence="11" id="KW-0456">Lyase</keyword>
<gene>
    <name evidence="14" type="primary">moaA</name>
    <name evidence="14" type="ORF">C6Y28_05550</name>
</gene>
<dbReference type="GO" id="GO:0046872">
    <property type="term" value="F:metal ion binding"/>
    <property type="evidence" value="ECO:0007669"/>
    <property type="project" value="UniProtKB-KW"/>
</dbReference>
<dbReference type="GO" id="GO:0061799">
    <property type="term" value="F:cyclic pyranopterin monophosphate synthase activity"/>
    <property type="evidence" value="ECO:0007669"/>
    <property type="project" value="TreeGrafter"/>
</dbReference>
<evidence type="ECO:0000256" key="4">
    <source>
        <dbReference type="ARBA" id="ARBA00022691"/>
    </source>
</evidence>
<evidence type="ECO:0000256" key="8">
    <source>
        <dbReference type="ARBA" id="ARBA00023014"/>
    </source>
</evidence>
<dbReference type="SFLD" id="SFLDG01386">
    <property type="entry name" value="main_SPASM_domain-containing"/>
    <property type="match status" value="1"/>
</dbReference>
<dbReference type="PANTHER" id="PTHR22960">
    <property type="entry name" value="MOLYBDOPTERIN COFACTOR SYNTHESIS PROTEIN A"/>
    <property type="match status" value="1"/>
</dbReference>
<dbReference type="InterPro" id="IPR000385">
    <property type="entry name" value="MoaA_NifB_PqqE_Fe-S-bd_CS"/>
</dbReference>
<dbReference type="InterPro" id="IPR058240">
    <property type="entry name" value="rSAM_sf"/>
</dbReference>
<keyword evidence="6" id="KW-0547">Nucleotide-binding</keyword>
<keyword evidence="3" id="KW-0004">4Fe-4S</keyword>
<dbReference type="SMART" id="SM00729">
    <property type="entry name" value="Elp3"/>
    <property type="match status" value="1"/>
</dbReference>
<dbReference type="InterPro" id="IPR050105">
    <property type="entry name" value="MoCo_biosynth_MoaA/MoaC"/>
</dbReference>
<dbReference type="Pfam" id="PF04055">
    <property type="entry name" value="Radical_SAM"/>
    <property type="match status" value="1"/>
</dbReference>
<evidence type="ECO:0000256" key="6">
    <source>
        <dbReference type="ARBA" id="ARBA00022741"/>
    </source>
</evidence>
<accession>A0A2S0M6P4</accession>
<keyword evidence="10" id="KW-0501">Molybdenum cofactor biosynthesis</keyword>
<dbReference type="GO" id="GO:0006777">
    <property type="term" value="P:Mo-molybdopterin cofactor biosynthetic process"/>
    <property type="evidence" value="ECO:0007669"/>
    <property type="project" value="UniProtKB-KW"/>
</dbReference>
<evidence type="ECO:0000256" key="9">
    <source>
        <dbReference type="ARBA" id="ARBA00023134"/>
    </source>
</evidence>
<dbReference type="SFLD" id="SFLDG01067">
    <property type="entry name" value="SPASM/twitch_domain_containing"/>
    <property type="match status" value="1"/>
</dbReference>
<dbReference type="UniPathway" id="UPA00344"/>
<feature type="domain" description="Radical SAM core" evidence="13">
    <location>
        <begin position="4"/>
        <end position="224"/>
    </location>
</feature>
<dbReference type="NCBIfam" id="TIGR02666">
    <property type="entry name" value="moaA"/>
    <property type="match status" value="1"/>
</dbReference>
<comment type="cofactor">
    <cofactor evidence="1">
        <name>[4Fe-4S] cluster</name>
        <dbReference type="ChEBI" id="CHEBI:49883"/>
    </cofactor>
</comment>
<dbReference type="Proteomes" id="UP000238358">
    <property type="component" value="Chromosome"/>
</dbReference>
<dbReference type="EC" id="4.1.99.22" evidence="2"/>
<dbReference type="Pfam" id="PF06463">
    <property type="entry name" value="Mob_synth_C"/>
    <property type="match status" value="1"/>
</dbReference>
<dbReference type="GO" id="GO:0005525">
    <property type="term" value="F:GTP binding"/>
    <property type="evidence" value="ECO:0007669"/>
    <property type="project" value="UniProtKB-KW"/>
</dbReference>
<dbReference type="OrthoDB" id="9763993at2"/>
<dbReference type="InterPro" id="IPR013785">
    <property type="entry name" value="Aldolase_TIM"/>
</dbReference>